<name>A0ABY1QJN9_9BURK</name>
<feature type="domain" description="TraK C-terminal" evidence="2">
    <location>
        <begin position="167"/>
        <end position="272"/>
    </location>
</feature>
<dbReference type="Proteomes" id="UP001158049">
    <property type="component" value="Unassembled WGS sequence"/>
</dbReference>
<evidence type="ECO:0000259" key="2">
    <source>
        <dbReference type="Pfam" id="PF23536"/>
    </source>
</evidence>
<evidence type="ECO:0000313" key="3">
    <source>
        <dbReference type="EMBL" id="SMP72519.1"/>
    </source>
</evidence>
<feature type="signal peptide" evidence="1">
    <location>
        <begin position="1"/>
        <end position="18"/>
    </location>
</feature>
<proteinExistence type="predicted"/>
<reference evidence="3 4" key="1">
    <citation type="submission" date="2017-05" db="EMBL/GenBank/DDBJ databases">
        <authorList>
            <person name="Varghese N."/>
            <person name="Submissions S."/>
        </authorList>
    </citation>
    <scope>NUCLEOTIDE SEQUENCE [LARGE SCALE GENOMIC DNA]</scope>
    <source>
        <strain evidence="3 4">DSM 26001</strain>
    </source>
</reference>
<accession>A0ABY1QJN9</accession>
<comment type="caution">
    <text evidence="3">The sequence shown here is derived from an EMBL/GenBank/DDBJ whole genome shotgun (WGS) entry which is preliminary data.</text>
</comment>
<dbReference type="EMBL" id="FXUL01000018">
    <property type="protein sequence ID" value="SMP72519.1"/>
    <property type="molecule type" value="Genomic_DNA"/>
</dbReference>
<organism evidence="3 4">
    <name type="scientific">Noviherbaspirillum suwonense</name>
    <dbReference type="NCBI Taxonomy" id="1224511"/>
    <lineage>
        <taxon>Bacteria</taxon>
        <taxon>Pseudomonadati</taxon>
        <taxon>Pseudomonadota</taxon>
        <taxon>Betaproteobacteria</taxon>
        <taxon>Burkholderiales</taxon>
        <taxon>Oxalobacteraceae</taxon>
        <taxon>Noviherbaspirillum</taxon>
    </lineage>
</organism>
<keyword evidence="4" id="KW-1185">Reference proteome</keyword>
<dbReference type="InterPro" id="IPR055397">
    <property type="entry name" value="TraK_C"/>
</dbReference>
<feature type="chain" id="PRO_5045070200" evidence="1">
    <location>
        <begin position="19"/>
        <end position="282"/>
    </location>
</feature>
<evidence type="ECO:0000256" key="1">
    <source>
        <dbReference type="SAM" id="SignalP"/>
    </source>
</evidence>
<protein>
    <submittedName>
        <fullName evidence="3">Conjugal transfer pilus assembly protein TraK</fullName>
    </submittedName>
</protein>
<dbReference type="RefSeq" id="WP_283444106.1">
    <property type="nucleotide sequence ID" value="NZ_FXUL01000018.1"/>
</dbReference>
<sequence length="282" mass="30088">MKRLLVALAVLSAFAAQAQDLPPPPGIPAAGTPVSFHAKAAAPKRILEQKLPGLGLMPGDKQATKANVVRVSSDRNEIIYVSAEYPNRIATPYADPKVIDDDKAVVKAVGQSVYVTPKSDAPITLFVSGPSPNDPVVSLTLVPKNLPSQTIILQLDEPLAAVGAKPEEEAPSDNVYTDRIRYVMRQIALGKTPEGFAEGALPRAVARMDQLMVVPEVRYSGSSYDVYRYRVENVSDATVEMDEQAFASDGVRAVAIFPNAILEKGQSTSVFVMADKAATGGK</sequence>
<keyword evidence="1" id="KW-0732">Signal</keyword>
<gene>
    <name evidence="3" type="ORF">SAMN06295970_11854</name>
</gene>
<evidence type="ECO:0000313" key="4">
    <source>
        <dbReference type="Proteomes" id="UP001158049"/>
    </source>
</evidence>
<dbReference type="Pfam" id="PF23536">
    <property type="entry name" value="TraK_C"/>
    <property type="match status" value="1"/>
</dbReference>